<feature type="domain" description="Ribonucleases P/MRP subunit Pop8-like" evidence="2">
    <location>
        <begin position="150"/>
        <end position="229"/>
    </location>
</feature>
<feature type="compositionally biased region" description="Acidic residues" evidence="1">
    <location>
        <begin position="74"/>
        <end position="84"/>
    </location>
</feature>
<dbReference type="PANTHER" id="PTHR28173:SF1">
    <property type="entry name" value="RIBONUCLEASES P_MRP PROTEIN SUBUNIT POP8"/>
    <property type="match status" value="1"/>
</dbReference>
<comment type="caution">
    <text evidence="3">The sequence shown here is derived from an EMBL/GenBank/DDBJ whole genome shotgun (WGS) entry which is preliminary data.</text>
</comment>
<feature type="region of interest" description="Disordered" evidence="1">
    <location>
        <begin position="1"/>
        <end position="96"/>
    </location>
</feature>
<dbReference type="InterPro" id="IPR049128">
    <property type="entry name" value="Pop8-like_dom"/>
</dbReference>
<organism evidence="3 4">
    <name type="scientific">Myxozyma melibiosi</name>
    <dbReference type="NCBI Taxonomy" id="54550"/>
    <lineage>
        <taxon>Eukaryota</taxon>
        <taxon>Fungi</taxon>
        <taxon>Dikarya</taxon>
        <taxon>Ascomycota</taxon>
        <taxon>Saccharomycotina</taxon>
        <taxon>Lipomycetes</taxon>
        <taxon>Lipomycetales</taxon>
        <taxon>Lipomycetaceae</taxon>
        <taxon>Myxozyma</taxon>
    </lineage>
</organism>
<evidence type="ECO:0000259" key="2">
    <source>
        <dbReference type="Pfam" id="PF20976"/>
    </source>
</evidence>
<accession>A0ABR1F8N5</accession>
<dbReference type="GeneID" id="90035048"/>
<dbReference type="PANTHER" id="PTHR28173">
    <property type="entry name" value="RIBONUCLEASES P/MRP PROTEIN SUBUNIT POP8"/>
    <property type="match status" value="1"/>
</dbReference>
<evidence type="ECO:0000313" key="3">
    <source>
        <dbReference type="EMBL" id="KAK7206190.1"/>
    </source>
</evidence>
<dbReference type="EMBL" id="JBBJBU010000003">
    <property type="protein sequence ID" value="KAK7206190.1"/>
    <property type="molecule type" value="Genomic_DNA"/>
</dbReference>
<feature type="compositionally biased region" description="Basic and acidic residues" evidence="1">
    <location>
        <begin position="1"/>
        <end position="11"/>
    </location>
</feature>
<name>A0ABR1F8N5_9ASCO</name>
<evidence type="ECO:0000256" key="1">
    <source>
        <dbReference type="SAM" id="MobiDB-lite"/>
    </source>
</evidence>
<dbReference type="RefSeq" id="XP_064769223.1">
    <property type="nucleotide sequence ID" value="XM_064909536.1"/>
</dbReference>
<feature type="compositionally biased region" description="Acidic residues" evidence="1">
    <location>
        <begin position="54"/>
        <end position="64"/>
    </location>
</feature>
<dbReference type="InterPro" id="IPR020347">
    <property type="entry name" value="Pop8"/>
</dbReference>
<proteinExistence type="predicted"/>
<gene>
    <name evidence="3" type="ORF">BZA70DRAFT_126542</name>
</gene>
<dbReference type="Pfam" id="PF20976">
    <property type="entry name" value="Pop8"/>
    <property type="match status" value="1"/>
</dbReference>
<sequence>MLRFFNSKEESPSYFAGSKRKRGEQEEEGDEQLGQTAPEAGSGEGSSAQVVGTIEDDTEGDEDGTNQKKRKVDDIEDGEDEDAIASDAGDGFTADGKINTALLDPITVAKYEKKKAKQKERQEKRKEKEILKQKGPEYNASFRHTLRPQEWSYIRVKLTLIPASISTPMPKVIDVLTIYTILSSALKRSLGNVGSSFQLDVLQASSVENIVIRVPSSNLEAARAALSAYNVDTNVPAALGGGAKAVDGCASLGVTVVGASSFLAGVVGPSRIWKPPS</sequence>
<dbReference type="Proteomes" id="UP001498771">
    <property type="component" value="Unassembled WGS sequence"/>
</dbReference>
<keyword evidence="4" id="KW-1185">Reference proteome</keyword>
<protein>
    <recommendedName>
        <fullName evidence="2">Ribonucleases P/MRP subunit Pop8-like domain-containing protein</fullName>
    </recommendedName>
</protein>
<reference evidence="3 4" key="1">
    <citation type="submission" date="2024-03" db="EMBL/GenBank/DDBJ databases">
        <title>Genome-scale model development and genomic sequencing of the oleaginous clade Lipomyces.</title>
        <authorList>
            <consortium name="Lawrence Berkeley National Laboratory"/>
            <person name="Czajka J.J."/>
            <person name="Han Y."/>
            <person name="Kim J."/>
            <person name="Mondo S.J."/>
            <person name="Hofstad B.A."/>
            <person name="Robles A."/>
            <person name="Haridas S."/>
            <person name="Riley R."/>
            <person name="LaButti K."/>
            <person name="Pangilinan J."/>
            <person name="Andreopoulos W."/>
            <person name="Lipzen A."/>
            <person name="Yan J."/>
            <person name="Wang M."/>
            <person name="Ng V."/>
            <person name="Grigoriev I.V."/>
            <person name="Spatafora J.W."/>
            <person name="Magnuson J.K."/>
            <person name="Baker S.E."/>
            <person name="Pomraning K.R."/>
        </authorList>
    </citation>
    <scope>NUCLEOTIDE SEQUENCE [LARGE SCALE GENOMIC DNA]</scope>
    <source>
        <strain evidence="3 4">Phaff 52-87</strain>
    </source>
</reference>
<evidence type="ECO:0000313" key="4">
    <source>
        <dbReference type="Proteomes" id="UP001498771"/>
    </source>
</evidence>